<evidence type="ECO:0000313" key="1">
    <source>
        <dbReference type="EMBL" id="ORI06407.1"/>
    </source>
</evidence>
<name>A0A1X0U0Z7_9BACT</name>
<organism evidence="1 2">
    <name type="scientific">Campylobacter concisus</name>
    <dbReference type="NCBI Taxonomy" id="199"/>
    <lineage>
        <taxon>Bacteria</taxon>
        <taxon>Pseudomonadati</taxon>
        <taxon>Campylobacterota</taxon>
        <taxon>Epsilonproteobacteria</taxon>
        <taxon>Campylobacterales</taxon>
        <taxon>Campylobacteraceae</taxon>
        <taxon>Campylobacter</taxon>
    </lineage>
</organism>
<dbReference type="AlphaFoldDB" id="A0A1X0U0Z7"/>
<accession>A0A1X0U0Z7</accession>
<sequence>MSCDLNKKFSGSFDPINTDILKIMGVKPSKDNEIFVTFVTQVVFLFSYDLAERNKDKVFITYEKFISIAPFLKELEDHFTFINKKITIDQIKQEKIILLSEAFYQYICDEVKQKVTKAKRKPTKALNQDINLILKTACFLETKTNINTNIITVKANKRLNIALDVIYDLLDELAKTKSSNRCKNIFLKETAYFKQEASVSDIKKILQDINKTHNLKLDTYLKNMINALVEAKNNIVKILLSEKHF</sequence>
<protein>
    <submittedName>
        <fullName evidence="1">Uncharacterized protein</fullName>
    </submittedName>
</protein>
<proteinExistence type="predicted"/>
<dbReference type="Proteomes" id="UP000192671">
    <property type="component" value="Unassembled WGS sequence"/>
</dbReference>
<dbReference type="EMBL" id="LVWL01000023">
    <property type="protein sequence ID" value="ORI06407.1"/>
    <property type="molecule type" value="Genomic_DNA"/>
</dbReference>
<evidence type="ECO:0000313" key="2">
    <source>
        <dbReference type="Proteomes" id="UP000192671"/>
    </source>
</evidence>
<reference evidence="1 2" key="1">
    <citation type="journal article" date="2017" name="Gene Rep">
        <title>The ribosomal RNA operon (rrn) of Campylobacter concisus supports molecular typing to genomospecies level.</title>
        <authorList>
            <person name="Huq M."/>
            <person name="Van T.T.H."/>
            <person name="Gurtler V."/>
            <person name="Elshagmani E."/>
            <person name="Allemailem K.S."/>
            <person name="Smooker P.M."/>
            <person name="Istivan T.S."/>
        </authorList>
    </citation>
    <scope>NUCLEOTIDE SEQUENCE [LARGE SCALE GENOMIC DNA]</scope>
    <source>
        <strain evidence="1 2">RCH 26</strain>
    </source>
</reference>
<gene>
    <name evidence="1" type="ORF">A3835_08575</name>
</gene>
<comment type="caution">
    <text evidence="1">The sequence shown here is derived from an EMBL/GenBank/DDBJ whole genome shotgun (WGS) entry which is preliminary data.</text>
</comment>